<evidence type="ECO:0000313" key="1">
    <source>
        <dbReference type="EMBL" id="JAH59463.1"/>
    </source>
</evidence>
<sequence length="60" mass="6948">MDLFLFTDDSISKHTFTFVTLIRSEDSGTEDCKTEILVKRLSMKNNLAKSTCMILTHAWY</sequence>
<accession>A0A0E9U3C2</accession>
<dbReference type="EMBL" id="GBXM01049114">
    <property type="protein sequence ID" value="JAH59463.1"/>
    <property type="molecule type" value="Transcribed_RNA"/>
</dbReference>
<protein>
    <submittedName>
        <fullName evidence="1">Uncharacterized protein</fullName>
    </submittedName>
</protein>
<organism evidence="1">
    <name type="scientific">Anguilla anguilla</name>
    <name type="common">European freshwater eel</name>
    <name type="synonym">Muraena anguilla</name>
    <dbReference type="NCBI Taxonomy" id="7936"/>
    <lineage>
        <taxon>Eukaryota</taxon>
        <taxon>Metazoa</taxon>
        <taxon>Chordata</taxon>
        <taxon>Craniata</taxon>
        <taxon>Vertebrata</taxon>
        <taxon>Euteleostomi</taxon>
        <taxon>Actinopterygii</taxon>
        <taxon>Neopterygii</taxon>
        <taxon>Teleostei</taxon>
        <taxon>Anguilliformes</taxon>
        <taxon>Anguillidae</taxon>
        <taxon>Anguilla</taxon>
    </lineage>
</organism>
<proteinExistence type="predicted"/>
<dbReference type="AlphaFoldDB" id="A0A0E9U3C2"/>
<reference evidence="1" key="2">
    <citation type="journal article" date="2015" name="Fish Shellfish Immunol.">
        <title>Early steps in the European eel (Anguilla anguilla)-Vibrio vulnificus interaction in the gills: Role of the RtxA13 toxin.</title>
        <authorList>
            <person name="Callol A."/>
            <person name="Pajuelo D."/>
            <person name="Ebbesson L."/>
            <person name="Teles M."/>
            <person name="MacKenzie S."/>
            <person name="Amaro C."/>
        </authorList>
    </citation>
    <scope>NUCLEOTIDE SEQUENCE</scope>
</reference>
<name>A0A0E9U3C2_ANGAN</name>
<reference evidence="1" key="1">
    <citation type="submission" date="2014-11" db="EMBL/GenBank/DDBJ databases">
        <authorList>
            <person name="Amaro Gonzalez C."/>
        </authorList>
    </citation>
    <scope>NUCLEOTIDE SEQUENCE</scope>
</reference>